<accession>A0A916ZSV7</accession>
<feature type="domain" description="Organic solvent tolerance-like N-terminal" evidence="4">
    <location>
        <begin position="37"/>
        <end position="144"/>
    </location>
</feature>
<dbReference type="Pfam" id="PF03968">
    <property type="entry name" value="LptD_N"/>
    <property type="match status" value="1"/>
</dbReference>
<dbReference type="GO" id="GO:0030288">
    <property type="term" value="C:outer membrane-bounded periplasmic space"/>
    <property type="evidence" value="ECO:0007669"/>
    <property type="project" value="TreeGrafter"/>
</dbReference>
<dbReference type="PANTHER" id="PTHR36504:SF1">
    <property type="entry name" value="LIPOPOLYSACCHARIDE EXPORT SYSTEM PROTEIN LPTA"/>
    <property type="match status" value="1"/>
</dbReference>
<dbReference type="InterPro" id="IPR005653">
    <property type="entry name" value="OstA-like_N"/>
</dbReference>
<dbReference type="GO" id="GO:0017089">
    <property type="term" value="F:glycolipid transfer activity"/>
    <property type="evidence" value="ECO:0007669"/>
    <property type="project" value="TreeGrafter"/>
</dbReference>
<evidence type="ECO:0000313" key="5">
    <source>
        <dbReference type="EMBL" id="GGE11031.1"/>
    </source>
</evidence>
<organism evidence="5 6">
    <name type="scientific">Sandarakinorhabdus glacialis</name>
    <dbReference type="NCBI Taxonomy" id="1614636"/>
    <lineage>
        <taxon>Bacteria</taxon>
        <taxon>Pseudomonadati</taxon>
        <taxon>Pseudomonadota</taxon>
        <taxon>Alphaproteobacteria</taxon>
        <taxon>Sphingomonadales</taxon>
        <taxon>Sphingosinicellaceae</taxon>
        <taxon>Sandarakinorhabdus</taxon>
    </lineage>
</organism>
<evidence type="ECO:0000256" key="3">
    <source>
        <dbReference type="SAM" id="SignalP"/>
    </source>
</evidence>
<dbReference type="Proteomes" id="UP000635071">
    <property type="component" value="Unassembled WGS sequence"/>
</dbReference>
<dbReference type="GO" id="GO:0015920">
    <property type="term" value="P:lipopolysaccharide transport"/>
    <property type="evidence" value="ECO:0007669"/>
    <property type="project" value="TreeGrafter"/>
</dbReference>
<feature type="signal peptide" evidence="3">
    <location>
        <begin position="1"/>
        <end position="21"/>
    </location>
</feature>
<dbReference type="PANTHER" id="PTHR36504">
    <property type="entry name" value="LIPOPOLYSACCHARIDE EXPORT SYSTEM PROTEIN LPTA"/>
    <property type="match status" value="1"/>
</dbReference>
<evidence type="ECO:0000313" key="6">
    <source>
        <dbReference type="Proteomes" id="UP000635071"/>
    </source>
</evidence>
<dbReference type="Gene3D" id="2.60.450.10">
    <property type="entry name" value="Lipopolysaccharide (LPS) transport protein A like domain"/>
    <property type="match status" value="1"/>
</dbReference>
<gene>
    <name evidence="5" type="ORF">GCM10011529_16730</name>
</gene>
<dbReference type="RefSeq" id="WP_188762494.1">
    <property type="nucleotide sequence ID" value="NZ_BMJM01000005.1"/>
</dbReference>
<reference evidence="5" key="1">
    <citation type="journal article" date="2014" name="Int. J. Syst. Evol. Microbiol.">
        <title>Complete genome sequence of Corynebacterium casei LMG S-19264T (=DSM 44701T), isolated from a smear-ripened cheese.</title>
        <authorList>
            <consortium name="US DOE Joint Genome Institute (JGI-PGF)"/>
            <person name="Walter F."/>
            <person name="Albersmeier A."/>
            <person name="Kalinowski J."/>
            <person name="Ruckert C."/>
        </authorList>
    </citation>
    <scope>NUCLEOTIDE SEQUENCE</scope>
    <source>
        <strain evidence="5">CGMCC 1.15519</strain>
    </source>
</reference>
<feature type="chain" id="PRO_5037034510" description="Organic solvent tolerance-like N-terminal domain-containing protein" evidence="3">
    <location>
        <begin position="22"/>
        <end position="180"/>
    </location>
</feature>
<dbReference type="InterPro" id="IPR052037">
    <property type="entry name" value="LPS_export_LptA"/>
</dbReference>
<dbReference type="EMBL" id="BMJM01000005">
    <property type="protein sequence ID" value="GGE11031.1"/>
    <property type="molecule type" value="Genomic_DNA"/>
</dbReference>
<dbReference type="AlphaFoldDB" id="A0A916ZSV7"/>
<name>A0A916ZSV7_9SPHN</name>
<evidence type="ECO:0000259" key="4">
    <source>
        <dbReference type="Pfam" id="PF03968"/>
    </source>
</evidence>
<feature type="region of interest" description="Disordered" evidence="2">
    <location>
        <begin position="150"/>
        <end position="180"/>
    </location>
</feature>
<keyword evidence="1 3" id="KW-0732">Signal</keyword>
<evidence type="ECO:0000256" key="1">
    <source>
        <dbReference type="ARBA" id="ARBA00022729"/>
    </source>
</evidence>
<sequence>MKSAPLIAALLFTASATPLLAQTSALKGLDTSAPIDVDASRIEILDADNQAVFSGAVVIRQGQMTLNADTVRVLYTRSAGNDLAMKRLDARGNVKMVSPSERATANTGIYDVNAKIITMVGNVALDRGGNRLKGERLVLNLVTGQTSFDGRGGGTAATPGTTPGRVSGRFIVPPRATKTQ</sequence>
<comment type="caution">
    <text evidence="5">The sequence shown here is derived from an EMBL/GenBank/DDBJ whole genome shotgun (WGS) entry which is preliminary data.</text>
</comment>
<protein>
    <recommendedName>
        <fullName evidence="4">Organic solvent tolerance-like N-terminal domain-containing protein</fullName>
    </recommendedName>
</protein>
<feature type="compositionally biased region" description="Low complexity" evidence="2">
    <location>
        <begin position="156"/>
        <end position="165"/>
    </location>
</feature>
<dbReference type="GO" id="GO:0009279">
    <property type="term" value="C:cell outer membrane"/>
    <property type="evidence" value="ECO:0007669"/>
    <property type="project" value="TreeGrafter"/>
</dbReference>
<keyword evidence="6" id="KW-1185">Reference proteome</keyword>
<reference evidence="5" key="2">
    <citation type="submission" date="2020-09" db="EMBL/GenBank/DDBJ databases">
        <authorList>
            <person name="Sun Q."/>
            <person name="Zhou Y."/>
        </authorList>
    </citation>
    <scope>NUCLEOTIDE SEQUENCE</scope>
    <source>
        <strain evidence="5">CGMCC 1.15519</strain>
    </source>
</reference>
<evidence type="ECO:0000256" key="2">
    <source>
        <dbReference type="SAM" id="MobiDB-lite"/>
    </source>
</evidence>
<proteinExistence type="predicted"/>